<accession>A0A0M1N0C4</accession>
<dbReference type="RefSeq" id="WP_053521491.1">
    <property type="nucleotide sequence ID" value="NZ_LHCF01000009.1"/>
</dbReference>
<keyword evidence="1" id="KW-0472">Membrane</keyword>
<dbReference type="EMBL" id="LHCF01000009">
    <property type="protein sequence ID" value="KOR75394.1"/>
    <property type="molecule type" value="Genomic_DNA"/>
</dbReference>
<evidence type="ECO:0000313" key="3">
    <source>
        <dbReference type="Proteomes" id="UP000037386"/>
    </source>
</evidence>
<reference evidence="3" key="1">
    <citation type="submission" date="2015-05" db="EMBL/GenBank/DDBJ databases">
        <title>Draft genome sequence of 'Candidatus Phytoplasma Pruni' strain CX, a plant pathogenic bacterium.</title>
        <authorList>
            <person name="Lee I.-M."/>
            <person name="Bottner-Parker K.D."/>
            <person name="Shao J."/>
            <person name="Gundersen-Rindal D.E."/>
            <person name="Zhao Y."/>
            <person name="Davis R.E."/>
        </authorList>
    </citation>
    <scope>NUCLEOTIDE SEQUENCE [LARGE SCALE GENOMIC DNA]</scope>
    <source>
        <strain evidence="3">CX</strain>
    </source>
</reference>
<evidence type="ECO:0000313" key="2">
    <source>
        <dbReference type="EMBL" id="KOR75394.1"/>
    </source>
</evidence>
<protein>
    <submittedName>
        <fullName evidence="2">Uncharacterized protein</fullName>
    </submittedName>
</protein>
<dbReference type="PATRIC" id="fig|479893.3.peg.413"/>
<dbReference type="AlphaFoldDB" id="A0A0M1N0C4"/>
<comment type="caution">
    <text evidence="2">The sequence shown here is derived from an EMBL/GenBank/DDBJ whole genome shotgun (WGS) entry which is preliminary data.</text>
</comment>
<keyword evidence="1" id="KW-0812">Transmembrane</keyword>
<evidence type="ECO:0000256" key="1">
    <source>
        <dbReference type="SAM" id="Phobius"/>
    </source>
</evidence>
<proteinExistence type="predicted"/>
<gene>
    <name evidence="2" type="ORF">CPX_001612</name>
</gene>
<feature type="transmembrane region" description="Helical" evidence="1">
    <location>
        <begin position="252"/>
        <end position="273"/>
    </location>
</feature>
<name>A0A0M1N0C4_9MOLU</name>
<organism evidence="2 3">
    <name type="scientific">Candidatus Phytoplasma pruni</name>
    <dbReference type="NCBI Taxonomy" id="479893"/>
    <lineage>
        <taxon>Bacteria</taxon>
        <taxon>Bacillati</taxon>
        <taxon>Mycoplasmatota</taxon>
        <taxon>Mollicutes</taxon>
        <taxon>Acholeplasmatales</taxon>
        <taxon>Acholeplasmataceae</taxon>
        <taxon>Candidatus Phytoplasma</taxon>
        <taxon>16SrIII (X-disease group)</taxon>
    </lineage>
</organism>
<sequence length="294" mass="34365">MVLINNQLLFGNPNNLENDFPIRQDLLNNKLIAETELGIAKTLNQLIQDPKKDHSEFDGFRHNLENKNNPETIISKWEDCEKQFQTASDITNFNDLSNLFNNVNEEFKKIITRLKKYNTKLTKKIAEKKQESAQEWLSLVDLSAGDNEALIALKKEITDQIQNDQSDNSALSLMKKGNDLFESYEIEDTSPSMNNKLDQAKNHFKNALQKYNQIKEKLKSLIDYILEKPQEKNAQLENLEKNQQALKKWQNILLTLIIFHLIISALYIIYFSFKTKQKKTFFPEKQEPNLNIER</sequence>
<keyword evidence="1" id="KW-1133">Transmembrane helix</keyword>
<dbReference type="Proteomes" id="UP000037386">
    <property type="component" value="Unassembled WGS sequence"/>
</dbReference>